<evidence type="ECO:0000256" key="2">
    <source>
        <dbReference type="SAM" id="SignalP"/>
    </source>
</evidence>
<dbReference type="Proteomes" id="UP001145087">
    <property type="component" value="Unassembled WGS sequence"/>
</dbReference>
<dbReference type="Pfam" id="PF00903">
    <property type="entry name" value="Glyoxalase"/>
    <property type="match status" value="1"/>
</dbReference>
<organism evidence="4 5">
    <name type="scientific">Draconibacterium aestuarii</name>
    <dbReference type="NCBI Taxonomy" id="2998507"/>
    <lineage>
        <taxon>Bacteria</taxon>
        <taxon>Pseudomonadati</taxon>
        <taxon>Bacteroidota</taxon>
        <taxon>Bacteroidia</taxon>
        <taxon>Marinilabiliales</taxon>
        <taxon>Prolixibacteraceae</taxon>
        <taxon>Draconibacterium</taxon>
    </lineage>
</organism>
<dbReference type="GO" id="GO:0046872">
    <property type="term" value="F:metal ion binding"/>
    <property type="evidence" value="ECO:0007669"/>
    <property type="project" value="UniProtKB-KW"/>
</dbReference>
<dbReference type="GO" id="GO:0016829">
    <property type="term" value="F:lyase activity"/>
    <property type="evidence" value="ECO:0007669"/>
    <property type="project" value="UniProtKB-KW"/>
</dbReference>
<dbReference type="PROSITE" id="PS51819">
    <property type="entry name" value="VOC"/>
    <property type="match status" value="1"/>
</dbReference>
<evidence type="ECO:0000313" key="4">
    <source>
        <dbReference type="EMBL" id="MCY1721330.1"/>
    </source>
</evidence>
<evidence type="ECO:0000259" key="3">
    <source>
        <dbReference type="PROSITE" id="PS51819"/>
    </source>
</evidence>
<dbReference type="GO" id="GO:0046491">
    <property type="term" value="P:L-methylmalonyl-CoA metabolic process"/>
    <property type="evidence" value="ECO:0007669"/>
    <property type="project" value="TreeGrafter"/>
</dbReference>
<name>A0A9X3F6T2_9BACT</name>
<dbReference type="RefSeq" id="WP_343333661.1">
    <property type="nucleotide sequence ID" value="NZ_JAPOHD010000027.1"/>
</dbReference>
<dbReference type="InterPro" id="IPR019883">
    <property type="entry name" value="Lactoylglutathione_lyase"/>
</dbReference>
<dbReference type="InterPro" id="IPR029068">
    <property type="entry name" value="Glyas_Bleomycin-R_OHBP_Dase"/>
</dbReference>
<dbReference type="PANTHER" id="PTHR43048">
    <property type="entry name" value="METHYLMALONYL-COA EPIMERASE"/>
    <property type="match status" value="1"/>
</dbReference>
<evidence type="ECO:0000256" key="1">
    <source>
        <dbReference type="ARBA" id="ARBA00022723"/>
    </source>
</evidence>
<dbReference type="EMBL" id="JAPOHD010000027">
    <property type="protein sequence ID" value="MCY1721330.1"/>
    <property type="molecule type" value="Genomic_DNA"/>
</dbReference>
<dbReference type="PANTHER" id="PTHR43048:SF6">
    <property type="entry name" value="BLR8189 PROTEIN"/>
    <property type="match status" value="1"/>
</dbReference>
<evidence type="ECO:0000313" key="5">
    <source>
        <dbReference type="Proteomes" id="UP001145087"/>
    </source>
</evidence>
<gene>
    <name evidence="4" type="ORF">OU798_13325</name>
</gene>
<dbReference type="Gene3D" id="3.10.180.10">
    <property type="entry name" value="2,3-Dihydroxybiphenyl 1,2-Dioxygenase, domain 1"/>
    <property type="match status" value="1"/>
</dbReference>
<proteinExistence type="predicted"/>
<dbReference type="InterPro" id="IPR037523">
    <property type="entry name" value="VOC_core"/>
</dbReference>
<feature type="chain" id="PRO_5040789434" evidence="2">
    <location>
        <begin position="23"/>
        <end position="200"/>
    </location>
</feature>
<dbReference type="InterPro" id="IPR051785">
    <property type="entry name" value="MMCE/EMCE_epimerase"/>
</dbReference>
<feature type="domain" description="VOC" evidence="3">
    <location>
        <begin position="41"/>
        <end position="188"/>
    </location>
</feature>
<dbReference type="SUPFAM" id="SSF54593">
    <property type="entry name" value="Glyoxalase/Bleomycin resistance protein/Dihydroxybiphenyl dioxygenase"/>
    <property type="match status" value="1"/>
</dbReference>
<sequence>MKNISVLIRVALIMLLATPVYSQKTNSMKNRDESLKTYPKTFSHIGITVPNIEEAVKFYTEVMGFYVIMEPTVVKEENETAIGQMCIDVFGEGWGTFKIAHLSSGDKIGFELFEFKESKELKPNFEPFRSGLFHFSVQDPDVEGLVKKIVDAGGKQRMPIREYYPGHKLYRMCYVEDPFGTVFEIYSHSYELHYSVGENK</sequence>
<dbReference type="AlphaFoldDB" id="A0A9X3F6T2"/>
<reference evidence="4" key="1">
    <citation type="submission" date="2022-11" db="EMBL/GenBank/DDBJ databases">
        <title>Marilongibacter aestuarii gen. nov., sp. nov., isolated from tidal flat sediment.</title>
        <authorList>
            <person name="Jiayan W."/>
        </authorList>
    </citation>
    <scope>NUCLEOTIDE SEQUENCE</scope>
    <source>
        <strain evidence="4">Z1-6</strain>
    </source>
</reference>
<dbReference type="CDD" id="cd16361">
    <property type="entry name" value="VOC_ShValD_like"/>
    <property type="match status" value="1"/>
</dbReference>
<accession>A0A9X3F6T2</accession>
<dbReference type="NCBIfam" id="TIGR03645">
    <property type="entry name" value="glyox_marine"/>
    <property type="match status" value="1"/>
</dbReference>
<keyword evidence="5" id="KW-1185">Reference proteome</keyword>
<protein>
    <submittedName>
        <fullName evidence="4">Lactoylglutathione lyase family protein</fullName>
    </submittedName>
</protein>
<feature type="signal peptide" evidence="2">
    <location>
        <begin position="1"/>
        <end position="22"/>
    </location>
</feature>
<dbReference type="GO" id="GO:0004493">
    <property type="term" value="F:methylmalonyl-CoA epimerase activity"/>
    <property type="evidence" value="ECO:0007669"/>
    <property type="project" value="TreeGrafter"/>
</dbReference>
<comment type="caution">
    <text evidence="4">The sequence shown here is derived from an EMBL/GenBank/DDBJ whole genome shotgun (WGS) entry which is preliminary data.</text>
</comment>
<keyword evidence="4" id="KW-0456">Lyase</keyword>
<dbReference type="InterPro" id="IPR004360">
    <property type="entry name" value="Glyas_Fos-R_dOase_dom"/>
</dbReference>
<keyword evidence="1" id="KW-0479">Metal-binding</keyword>
<keyword evidence="2" id="KW-0732">Signal</keyword>